<keyword evidence="4" id="KW-0408">Iron</keyword>
<feature type="domain" description="Hemerythrin-like" evidence="5">
    <location>
        <begin position="101"/>
        <end position="230"/>
    </location>
</feature>
<dbReference type="STRING" id="1307839.L21SP5_01875"/>
<evidence type="ECO:0000259" key="5">
    <source>
        <dbReference type="Pfam" id="PF01814"/>
    </source>
</evidence>
<evidence type="ECO:0000256" key="3">
    <source>
        <dbReference type="ARBA" id="ARBA00022723"/>
    </source>
</evidence>
<keyword evidence="2" id="KW-0963">Cytoplasm</keyword>
<dbReference type="OrthoDB" id="937463at2"/>
<comment type="subcellular location">
    <subcellularLocation>
        <location evidence="1">Cytoplasm</location>
    </subcellularLocation>
</comment>
<dbReference type="PANTHER" id="PTHR36438">
    <property type="entry name" value="IRON-SULFUR CLUSTER REPAIR PROTEIN YTFE"/>
    <property type="match status" value="1"/>
</dbReference>
<dbReference type="Proteomes" id="UP000064893">
    <property type="component" value="Chromosome"/>
</dbReference>
<evidence type="ECO:0000313" key="7">
    <source>
        <dbReference type="Proteomes" id="UP000064893"/>
    </source>
</evidence>
<keyword evidence="7" id="KW-1185">Reference proteome</keyword>
<protein>
    <submittedName>
        <fullName evidence="6">Cell wall biosynthesis protein ScdA</fullName>
    </submittedName>
</protein>
<dbReference type="GO" id="GO:0046872">
    <property type="term" value="F:metal ion binding"/>
    <property type="evidence" value="ECO:0007669"/>
    <property type="project" value="UniProtKB-KW"/>
</dbReference>
<dbReference type="PANTHER" id="PTHR36438:SF1">
    <property type="entry name" value="IRON-SULFUR CLUSTER REPAIR PROTEIN YTFE"/>
    <property type="match status" value="1"/>
</dbReference>
<evidence type="ECO:0000313" key="6">
    <source>
        <dbReference type="EMBL" id="ALO15515.1"/>
    </source>
</evidence>
<dbReference type="InterPro" id="IPR012312">
    <property type="entry name" value="Hemerythrin-like"/>
</dbReference>
<dbReference type="Gene3D" id="1.20.120.520">
    <property type="entry name" value="nmb1532 protein domain like"/>
    <property type="match status" value="1"/>
</dbReference>
<gene>
    <name evidence="6" type="ORF">L21SP5_01875</name>
</gene>
<accession>A0A0S2HZR9</accession>
<evidence type="ECO:0000256" key="1">
    <source>
        <dbReference type="ARBA" id="ARBA00004496"/>
    </source>
</evidence>
<organism evidence="6 7">
    <name type="scientific">Salinivirga cyanobacteriivorans</name>
    <dbReference type="NCBI Taxonomy" id="1307839"/>
    <lineage>
        <taxon>Bacteria</taxon>
        <taxon>Pseudomonadati</taxon>
        <taxon>Bacteroidota</taxon>
        <taxon>Bacteroidia</taxon>
        <taxon>Bacteroidales</taxon>
        <taxon>Salinivirgaceae</taxon>
        <taxon>Salinivirga</taxon>
    </lineage>
</organism>
<reference evidence="6 7" key="1">
    <citation type="submission" date="2015-11" db="EMBL/GenBank/DDBJ databases">
        <title>Description and complete genome sequence of a novel strain predominating in hypersaline microbial mats and representing a new family of the Bacteriodetes phylum.</title>
        <authorList>
            <person name="Spring S."/>
            <person name="Bunk B."/>
            <person name="Sproer C."/>
            <person name="Klenk H.-P."/>
        </authorList>
    </citation>
    <scope>NUCLEOTIDE SEQUENCE [LARGE SCALE GENOMIC DNA]</scope>
    <source>
        <strain evidence="6 7">L21-Spi-D4</strain>
    </source>
</reference>
<dbReference type="RefSeq" id="WP_057952970.1">
    <property type="nucleotide sequence ID" value="NZ_CP013118.1"/>
</dbReference>
<dbReference type="GO" id="GO:0005737">
    <property type="term" value="C:cytoplasm"/>
    <property type="evidence" value="ECO:0007669"/>
    <property type="project" value="UniProtKB-SubCell"/>
</dbReference>
<proteinExistence type="predicted"/>
<dbReference type="EMBL" id="CP013118">
    <property type="protein sequence ID" value="ALO15515.1"/>
    <property type="molecule type" value="Genomic_DNA"/>
</dbReference>
<dbReference type="InterPro" id="IPR019903">
    <property type="entry name" value="RIC_family"/>
</dbReference>
<sequence length="239" mass="28256">MLEIINDMLSYQQSVAEIIYDYPELILVLERLNIFPGFGDKTIEEIAKEKEINADLLMVLLRMQLDPEHSPNIDLPVSTIQSIVEYLSVSHDYYTRELYPVIAENIALLAEKNDHTSIQMVKQFFAEYRNEADRHFEYENDIAFPYILSLYLENQKLPDEISAEYSVDTYRENHDNIEEKLDDLKQLLIKYLPFDEDYRIRRNIILTLDRLDADIKAHAKIEDEILIPLVRQLEEKLTK</sequence>
<evidence type="ECO:0000256" key="4">
    <source>
        <dbReference type="ARBA" id="ARBA00023004"/>
    </source>
</evidence>
<dbReference type="Pfam" id="PF01814">
    <property type="entry name" value="Hemerythrin"/>
    <property type="match status" value="1"/>
</dbReference>
<evidence type="ECO:0000256" key="2">
    <source>
        <dbReference type="ARBA" id="ARBA00022490"/>
    </source>
</evidence>
<name>A0A0S2HZR9_9BACT</name>
<dbReference type="KEGG" id="blq:L21SP5_01875"/>
<dbReference type="AlphaFoldDB" id="A0A0S2HZR9"/>
<keyword evidence="3" id="KW-0479">Metal-binding</keyword>